<sequence>MFRELLFIVFITFHTCSTASSVTPSPLRWPSVWMTTGNAHYLFNDEIVSTQIFYHWTRPAQVMNIVREDSNTYTIMHNGTTVWRLERANAKTCIPTSCQQRKKANDCGVEVQFNYHERRYVVVFDTSFVSHYYRSLYILPSNYLSYTAMYACSHNDNCAIDFANKKVLDLSNRTFDVGSVTRQLSNFLLEYRQPSDPTLRCYDNEECASGVCRIEYNTDNNKITKRRCEPDSIARVHVFDGGLLPSLDIECNRTRCNSPETYNEVKEILFRHNLTDINGRINGGQKSYVSTFLLIVIFHLFVFYVTNSSSNEN</sequence>
<organism evidence="3 4">
    <name type="scientific">Adineta steineri</name>
    <dbReference type="NCBI Taxonomy" id="433720"/>
    <lineage>
        <taxon>Eukaryota</taxon>
        <taxon>Metazoa</taxon>
        <taxon>Spiralia</taxon>
        <taxon>Gnathifera</taxon>
        <taxon>Rotifera</taxon>
        <taxon>Eurotatoria</taxon>
        <taxon>Bdelloidea</taxon>
        <taxon>Adinetida</taxon>
        <taxon>Adinetidae</taxon>
        <taxon>Adineta</taxon>
    </lineage>
</organism>
<gene>
    <name evidence="3" type="ORF">OXD698_LOCUS32084</name>
</gene>
<keyword evidence="1" id="KW-0472">Membrane</keyword>
<dbReference type="Proteomes" id="UP000663844">
    <property type="component" value="Unassembled WGS sequence"/>
</dbReference>
<dbReference type="EMBL" id="CAJOAZ010004095">
    <property type="protein sequence ID" value="CAF4043767.1"/>
    <property type="molecule type" value="Genomic_DNA"/>
</dbReference>
<keyword evidence="1" id="KW-0812">Transmembrane</keyword>
<accession>A0A819RL40</accession>
<evidence type="ECO:0000313" key="4">
    <source>
        <dbReference type="Proteomes" id="UP000663844"/>
    </source>
</evidence>
<evidence type="ECO:0000256" key="2">
    <source>
        <dbReference type="SAM" id="SignalP"/>
    </source>
</evidence>
<evidence type="ECO:0000313" key="3">
    <source>
        <dbReference type="EMBL" id="CAF4043767.1"/>
    </source>
</evidence>
<proteinExistence type="predicted"/>
<feature type="signal peptide" evidence="2">
    <location>
        <begin position="1"/>
        <end position="21"/>
    </location>
</feature>
<name>A0A819RL40_9BILA</name>
<feature type="transmembrane region" description="Helical" evidence="1">
    <location>
        <begin position="288"/>
        <end position="306"/>
    </location>
</feature>
<keyword evidence="1" id="KW-1133">Transmembrane helix</keyword>
<evidence type="ECO:0000256" key="1">
    <source>
        <dbReference type="SAM" id="Phobius"/>
    </source>
</evidence>
<comment type="caution">
    <text evidence="3">The sequence shown here is derived from an EMBL/GenBank/DDBJ whole genome shotgun (WGS) entry which is preliminary data.</text>
</comment>
<dbReference type="AlphaFoldDB" id="A0A819RL40"/>
<feature type="chain" id="PRO_5032714682" evidence="2">
    <location>
        <begin position="22"/>
        <end position="313"/>
    </location>
</feature>
<keyword evidence="2" id="KW-0732">Signal</keyword>
<reference evidence="3" key="1">
    <citation type="submission" date="2021-02" db="EMBL/GenBank/DDBJ databases">
        <authorList>
            <person name="Nowell W R."/>
        </authorList>
    </citation>
    <scope>NUCLEOTIDE SEQUENCE</scope>
</reference>
<protein>
    <submittedName>
        <fullName evidence="3">Uncharacterized protein</fullName>
    </submittedName>
</protein>